<evidence type="ECO:0000256" key="4">
    <source>
        <dbReference type="ARBA" id="ARBA00022679"/>
    </source>
</evidence>
<evidence type="ECO:0000256" key="11">
    <source>
        <dbReference type="SAM" id="MobiDB-lite"/>
    </source>
</evidence>
<comment type="subcellular location">
    <subcellularLocation>
        <location evidence="1">Golgi apparatus membrane</location>
        <topology evidence="1">Single-pass type II membrane protein</topology>
    </subcellularLocation>
</comment>
<dbReference type="InterPro" id="IPR038578">
    <property type="entry name" value="GT29-like_sf"/>
</dbReference>
<keyword evidence="7" id="KW-1133">Transmembrane helix</keyword>
<feature type="compositionally biased region" description="Basic residues" evidence="11">
    <location>
        <begin position="349"/>
        <end position="367"/>
    </location>
</feature>
<keyword evidence="3" id="KW-0328">Glycosyltransferase</keyword>
<keyword evidence="10" id="KW-0325">Glycoprotein</keyword>
<evidence type="ECO:0000256" key="10">
    <source>
        <dbReference type="ARBA" id="ARBA00023180"/>
    </source>
</evidence>
<dbReference type="GO" id="GO:0009311">
    <property type="term" value="P:oligosaccharide metabolic process"/>
    <property type="evidence" value="ECO:0007669"/>
    <property type="project" value="TreeGrafter"/>
</dbReference>
<evidence type="ECO:0000256" key="8">
    <source>
        <dbReference type="ARBA" id="ARBA00023034"/>
    </source>
</evidence>
<keyword evidence="4" id="KW-0808">Transferase</keyword>
<evidence type="ECO:0000256" key="6">
    <source>
        <dbReference type="ARBA" id="ARBA00022968"/>
    </source>
</evidence>
<dbReference type="Pfam" id="PF00777">
    <property type="entry name" value="Glyco_transf_29"/>
    <property type="match status" value="1"/>
</dbReference>
<keyword evidence="6" id="KW-0735">Signal-anchor</keyword>
<dbReference type="EMBL" id="HBIR01016552">
    <property type="protein sequence ID" value="CAE0541582.1"/>
    <property type="molecule type" value="Transcribed_RNA"/>
</dbReference>
<sequence>MSSADSRQPARMPSPCHFEDSAGTCFPAPSRGACGRPAAGRPAFVQGATVTELCEKNPPYGFGPLCRAADSSSSLRMLRGLRDPARCFYRSCAVVGASGNLLGSRYGAEIDSHDAVVRINLAPDGPMTARSKAAPHRHEPTWISDVGARTTWRVLTMEGYGYLTHYSRFWLAPPHGHGSHPNMSGVPQDPLLAVVCHEPGRNMGRCRAERLAHTFAHSESASYLINPGLLGEIASDEFRGVRGQKTPSTGMVAIALARKMCGAVHLYGFGNGSCGSSCYHFYECTASGSNPSQDHFLNESGASGGYHNFSAQAVVLRRMAQRGDVVPHWGSCGLNYGGAPAAFVNSPSKGRRGRLRGRGHGRGRGRGRPGGGAEGRLGKALGSSGHKATDEDVEVVDGRKPADGEAGQW</sequence>
<evidence type="ECO:0000313" key="12">
    <source>
        <dbReference type="EMBL" id="CAE0541582.1"/>
    </source>
</evidence>
<evidence type="ECO:0000256" key="2">
    <source>
        <dbReference type="ARBA" id="ARBA00006003"/>
    </source>
</evidence>
<dbReference type="PANTHER" id="PTHR11987">
    <property type="entry name" value="ALPHA-2,8-SIALYLTRANSFERASE"/>
    <property type="match status" value="1"/>
</dbReference>
<dbReference type="AlphaFoldDB" id="A0A7S3S2E2"/>
<dbReference type="InterPro" id="IPR050943">
    <property type="entry name" value="Glycosyltr_29_Sialyltrsf"/>
</dbReference>
<evidence type="ECO:0000256" key="3">
    <source>
        <dbReference type="ARBA" id="ARBA00022676"/>
    </source>
</evidence>
<feature type="region of interest" description="Disordered" evidence="11">
    <location>
        <begin position="345"/>
        <end position="409"/>
    </location>
</feature>
<dbReference type="GO" id="GO:0006491">
    <property type="term" value="P:N-glycan processing"/>
    <property type="evidence" value="ECO:0007669"/>
    <property type="project" value="TreeGrafter"/>
</dbReference>
<reference evidence="12" key="1">
    <citation type="submission" date="2021-01" db="EMBL/GenBank/DDBJ databases">
        <authorList>
            <person name="Corre E."/>
            <person name="Pelletier E."/>
            <person name="Niang G."/>
            <person name="Scheremetjew M."/>
            <person name="Finn R."/>
            <person name="Kale V."/>
            <person name="Holt S."/>
            <person name="Cochrane G."/>
            <person name="Meng A."/>
            <person name="Brown T."/>
            <person name="Cohen L."/>
        </authorList>
    </citation>
    <scope>NUCLEOTIDE SEQUENCE</scope>
    <source>
        <strain evidence="12">379</strain>
    </source>
</reference>
<dbReference type="GO" id="GO:0000139">
    <property type="term" value="C:Golgi membrane"/>
    <property type="evidence" value="ECO:0007669"/>
    <property type="project" value="UniProtKB-SubCell"/>
</dbReference>
<evidence type="ECO:0000256" key="5">
    <source>
        <dbReference type="ARBA" id="ARBA00022692"/>
    </source>
</evidence>
<dbReference type="Gene3D" id="3.90.1480.20">
    <property type="entry name" value="Glycosyl transferase family 29"/>
    <property type="match status" value="1"/>
</dbReference>
<keyword evidence="9" id="KW-0472">Membrane</keyword>
<comment type="similarity">
    <text evidence="2">Belongs to the glycosyltransferase 29 family.</text>
</comment>
<dbReference type="GO" id="GO:0003828">
    <property type="term" value="F:alpha-N-acetylneuraminate alpha-2,8-sialyltransferase activity"/>
    <property type="evidence" value="ECO:0007669"/>
    <property type="project" value="TreeGrafter"/>
</dbReference>
<proteinExistence type="inferred from homology"/>
<organism evidence="12">
    <name type="scientific">Emiliania huxleyi</name>
    <name type="common">Coccolithophore</name>
    <name type="synonym">Pontosphaera huxleyi</name>
    <dbReference type="NCBI Taxonomy" id="2903"/>
    <lineage>
        <taxon>Eukaryota</taxon>
        <taxon>Haptista</taxon>
        <taxon>Haptophyta</taxon>
        <taxon>Prymnesiophyceae</taxon>
        <taxon>Isochrysidales</taxon>
        <taxon>Noelaerhabdaceae</taxon>
        <taxon>Emiliania</taxon>
    </lineage>
</organism>
<keyword evidence="8" id="KW-0333">Golgi apparatus</keyword>
<evidence type="ECO:0000256" key="1">
    <source>
        <dbReference type="ARBA" id="ARBA00004323"/>
    </source>
</evidence>
<dbReference type="PANTHER" id="PTHR11987:SF53">
    <property type="entry name" value="ALPHA-2,8-SIALYLTRANSFERASE 8F-LIKE"/>
    <property type="match status" value="1"/>
</dbReference>
<accession>A0A7S3S2E2</accession>
<evidence type="ECO:0000256" key="9">
    <source>
        <dbReference type="ARBA" id="ARBA00023136"/>
    </source>
</evidence>
<keyword evidence="5" id="KW-0812">Transmembrane</keyword>
<name>A0A7S3S2E2_EMIHU</name>
<evidence type="ECO:0000256" key="7">
    <source>
        <dbReference type="ARBA" id="ARBA00022989"/>
    </source>
</evidence>
<gene>
    <name evidence="12" type="ORF">EHUX00137_LOCUS12378</name>
</gene>
<dbReference type="InterPro" id="IPR001675">
    <property type="entry name" value="Glyco_trans_29"/>
</dbReference>
<protein>
    <submittedName>
        <fullName evidence="12">Uncharacterized protein</fullName>
    </submittedName>
</protein>